<dbReference type="AlphaFoldDB" id="S3V977"/>
<keyword evidence="2" id="KW-1185">Reference proteome</keyword>
<sequence>MANLRNTYAVYKNHEMLKFHILELTAITNGSIRRDVTFYEPLCSVILKEDILKLKFNPLTSETIHKLVRENPDIYCDECKKYLSPNYFTTDFEIV</sequence>
<proteinExistence type="predicted"/>
<dbReference type="EMBL" id="AKWZ02000010">
    <property type="protein sequence ID" value="EPG72960.1"/>
    <property type="molecule type" value="Genomic_DNA"/>
</dbReference>
<protein>
    <submittedName>
        <fullName evidence="1">Uncharacterized protein</fullName>
    </submittedName>
</protein>
<name>S3V977_9LEPT</name>
<organism evidence="1 2">
    <name type="scientific">Leptospira fainei serovar Hurstbridge str. BUT 6</name>
    <dbReference type="NCBI Taxonomy" id="1193011"/>
    <lineage>
        <taxon>Bacteria</taxon>
        <taxon>Pseudomonadati</taxon>
        <taxon>Spirochaetota</taxon>
        <taxon>Spirochaetia</taxon>
        <taxon>Leptospirales</taxon>
        <taxon>Leptospiraceae</taxon>
        <taxon>Leptospira</taxon>
    </lineage>
</organism>
<dbReference type="RefSeq" id="WP_016549457.1">
    <property type="nucleotide sequence ID" value="NZ_AKWZ02000010.1"/>
</dbReference>
<gene>
    <name evidence="1" type="ORF">LEP1GSC058_4145</name>
</gene>
<reference evidence="1" key="1">
    <citation type="submission" date="2013-04" db="EMBL/GenBank/DDBJ databases">
        <authorList>
            <person name="Harkins D.M."/>
            <person name="Durkin A.S."/>
            <person name="Selengut J.D."/>
            <person name="Sanka R."/>
            <person name="DePew J."/>
            <person name="Purushe J."/>
            <person name="Ahmed A."/>
            <person name="van der Linden H."/>
            <person name="Goris M.G.A."/>
            <person name="Hartskeerl R.A."/>
            <person name="Vinetz J.M."/>
            <person name="Sutton G.G."/>
            <person name="Nelson W.C."/>
            <person name="Fouts D.E."/>
        </authorList>
    </citation>
    <scope>NUCLEOTIDE SEQUENCE [LARGE SCALE GENOMIC DNA]</scope>
    <source>
        <strain evidence="1">BUT 6</strain>
    </source>
</reference>
<dbReference type="Proteomes" id="UP000014540">
    <property type="component" value="Unassembled WGS sequence"/>
</dbReference>
<evidence type="ECO:0000313" key="2">
    <source>
        <dbReference type="Proteomes" id="UP000014540"/>
    </source>
</evidence>
<evidence type="ECO:0000313" key="1">
    <source>
        <dbReference type="EMBL" id="EPG72960.1"/>
    </source>
</evidence>
<accession>S3V977</accession>
<comment type="caution">
    <text evidence="1">The sequence shown here is derived from an EMBL/GenBank/DDBJ whole genome shotgun (WGS) entry which is preliminary data.</text>
</comment>